<organism evidence="2 3">
    <name type="scientific">Flavobacterium orientale</name>
    <dbReference type="NCBI Taxonomy" id="1756020"/>
    <lineage>
        <taxon>Bacteria</taxon>
        <taxon>Pseudomonadati</taxon>
        <taxon>Bacteroidota</taxon>
        <taxon>Flavobacteriia</taxon>
        <taxon>Flavobacteriales</taxon>
        <taxon>Flavobacteriaceae</taxon>
        <taxon>Flavobacterium</taxon>
    </lineage>
</organism>
<dbReference type="EMBL" id="BMFG01000006">
    <property type="protein sequence ID" value="GGD27981.1"/>
    <property type="molecule type" value="Genomic_DNA"/>
</dbReference>
<dbReference type="RefSeq" id="WP_188362206.1">
    <property type="nucleotide sequence ID" value="NZ_BMFG01000006.1"/>
</dbReference>
<keyword evidence="3" id="KW-1185">Reference proteome</keyword>
<reference evidence="2" key="2">
    <citation type="submission" date="2020-09" db="EMBL/GenBank/DDBJ databases">
        <authorList>
            <person name="Sun Q."/>
            <person name="Zhou Y."/>
        </authorList>
    </citation>
    <scope>NUCLEOTIDE SEQUENCE</scope>
    <source>
        <strain evidence="2">CGMCC 1.12506</strain>
    </source>
</reference>
<name>A0A916Y2M2_9FLAO</name>
<dbReference type="InterPro" id="IPR037401">
    <property type="entry name" value="SnoaL-like"/>
</dbReference>
<dbReference type="SUPFAM" id="SSF54427">
    <property type="entry name" value="NTF2-like"/>
    <property type="match status" value="1"/>
</dbReference>
<dbReference type="AlphaFoldDB" id="A0A916Y2M2"/>
<sequence>MNAKEIVLDFYNSDALSNPELMDSFLHPDVVLEWNSSKGFVKKSREDLLALAGELKIAYVSSIVQIHHIVAENNEVAVRYTHFATTIENPNHINVLANFFVVWEVQDGKLFKGYQMSQLP</sequence>
<dbReference type="Proteomes" id="UP000625735">
    <property type="component" value="Unassembled WGS sequence"/>
</dbReference>
<dbReference type="InterPro" id="IPR032710">
    <property type="entry name" value="NTF2-like_dom_sf"/>
</dbReference>
<evidence type="ECO:0000313" key="3">
    <source>
        <dbReference type="Proteomes" id="UP000625735"/>
    </source>
</evidence>
<dbReference type="Gene3D" id="3.10.450.50">
    <property type="match status" value="1"/>
</dbReference>
<gene>
    <name evidence="2" type="ORF">GCM10011343_17740</name>
</gene>
<dbReference type="Pfam" id="PF12680">
    <property type="entry name" value="SnoaL_2"/>
    <property type="match status" value="1"/>
</dbReference>
<accession>A0A916Y2M2</accession>
<reference evidence="2" key="1">
    <citation type="journal article" date="2014" name="Int. J. Syst. Evol. Microbiol.">
        <title>Complete genome sequence of Corynebacterium casei LMG S-19264T (=DSM 44701T), isolated from a smear-ripened cheese.</title>
        <authorList>
            <consortium name="US DOE Joint Genome Institute (JGI-PGF)"/>
            <person name="Walter F."/>
            <person name="Albersmeier A."/>
            <person name="Kalinowski J."/>
            <person name="Ruckert C."/>
        </authorList>
    </citation>
    <scope>NUCLEOTIDE SEQUENCE</scope>
    <source>
        <strain evidence="2">CGMCC 1.12506</strain>
    </source>
</reference>
<comment type="caution">
    <text evidence="2">The sequence shown here is derived from an EMBL/GenBank/DDBJ whole genome shotgun (WGS) entry which is preliminary data.</text>
</comment>
<evidence type="ECO:0000313" key="2">
    <source>
        <dbReference type="EMBL" id="GGD27981.1"/>
    </source>
</evidence>
<protein>
    <recommendedName>
        <fullName evidence="1">SnoaL-like domain-containing protein</fullName>
    </recommendedName>
</protein>
<feature type="domain" description="SnoaL-like" evidence="1">
    <location>
        <begin position="18"/>
        <end position="110"/>
    </location>
</feature>
<evidence type="ECO:0000259" key="1">
    <source>
        <dbReference type="Pfam" id="PF12680"/>
    </source>
</evidence>
<proteinExistence type="predicted"/>